<dbReference type="EMBL" id="JZWT02000009">
    <property type="protein sequence ID" value="MFB6490485.1"/>
    <property type="molecule type" value="Genomic_DNA"/>
</dbReference>
<sequence length="377" mass="41688">MGITGFADLPLHEGHVPAWLLARMKKLSVLLIAVMYDMWGEAGILERLASPVFFQAVNNLIGMDWDSSGSTTVTTAVLKYAMEKADVPLRIAGGKGEYALKTPEELRRIGEAWGLDVEALIEASRLTAKVDNALVQDGYTIYHHAFVVARSGGWAVIQQGMNPASRMARRYHWLATQRFFDDPHSGIMGVRQRAALNLASSKSDGNRKTILDLVKDGSSRFARDLAVLYGQRTLVGTTYYHPYIDLGKLKAELGDPWRLAKSLPRDVEDFKSLVLSRGVGPKALRALALVAELLYRSPADWRDPANVDPFKFSFAVGGKDGVPYPVDRRTYDDLISLLDAMVEAAKRKGESAIYSYLEPLAAKAMSWSPPPSYKRPT</sequence>
<protein>
    <submittedName>
        <fullName evidence="1">DUF763 domain-containing protein</fullName>
    </submittedName>
</protein>
<gene>
    <name evidence="1" type="ORF">TU35_004405</name>
</gene>
<reference evidence="1" key="1">
    <citation type="submission" date="2024-07" db="EMBL/GenBank/DDBJ databases">
        <title>Metagenome and Metagenome-Assembled Genomes of Archaea from a hot spring from the geothermal field of Los Azufres, Mexico.</title>
        <authorList>
            <person name="Marin-Paredes R."/>
            <person name="Martinez-Romero E."/>
            <person name="Servin-Garciduenas L.E."/>
        </authorList>
    </citation>
    <scope>NUCLEOTIDE SEQUENCE</scope>
</reference>
<evidence type="ECO:0000313" key="1">
    <source>
        <dbReference type="EMBL" id="MFB6490485.1"/>
    </source>
</evidence>
<organism evidence="1 2">
    <name type="scientific">Thermoproteus sp. AZ2</name>
    <dbReference type="NCBI Taxonomy" id="1609232"/>
    <lineage>
        <taxon>Archaea</taxon>
        <taxon>Thermoproteota</taxon>
        <taxon>Thermoprotei</taxon>
        <taxon>Thermoproteales</taxon>
        <taxon>Thermoproteaceae</taxon>
        <taxon>Thermoproteus</taxon>
    </lineage>
</organism>
<proteinExistence type="predicted"/>
<evidence type="ECO:0000313" key="2">
    <source>
        <dbReference type="Proteomes" id="UP000033636"/>
    </source>
</evidence>
<dbReference type="Proteomes" id="UP000033636">
    <property type="component" value="Unassembled WGS sequence"/>
</dbReference>
<name>A0ACC6V0G2_9CREN</name>
<accession>A0ACC6V0G2</accession>
<comment type="caution">
    <text evidence="1">The sequence shown here is derived from an EMBL/GenBank/DDBJ whole genome shotgun (WGS) entry which is preliminary data.</text>
</comment>